<evidence type="ECO:0000313" key="1">
    <source>
        <dbReference type="EMBL" id="MBB6333992.1"/>
    </source>
</evidence>
<dbReference type="AlphaFoldDB" id="A0A923E368"/>
<dbReference type="EMBL" id="JACHMK010000001">
    <property type="protein sequence ID" value="MBB6333992.1"/>
    <property type="molecule type" value="Genomic_DNA"/>
</dbReference>
<protein>
    <submittedName>
        <fullName evidence="1">Uncharacterized protein</fullName>
    </submittedName>
</protein>
<gene>
    <name evidence="1" type="ORF">HD592_000557</name>
</gene>
<dbReference type="Proteomes" id="UP000617426">
    <property type="component" value="Unassembled WGS sequence"/>
</dbReference>
<dbReference type="RefSeq" id="WP_184451711.1">
    <property type="nucleotide sequence ID" value="NZ_JACHMK010000001.1"/>
</dbReference>
<evidence type="ECO:0000313" key="2">
    <source>
        <dbReference type="Proteomes" id="UP000617426"/>
    </source>
</evidence>
<keyword evidence="2" id="KW-1185">Reference proteome</keyword>
<comment type="caution">
    <text evidence="1">The sequence shown here is derived from an EMBL/GenBank/DDBJ whole genome shotgun (WGS) entry which is preliminary data.</text>
</comment>
<name>A0A923E368_9ACTO</name>
<reference evidence="1" key="1">
    <citation type="submission" date="2020-08" db="EMBL/GenBank/DDBJ databases">
        <title>Sequencing the genomes of 1000 actinobacteria strains.</title>
        <authorList>
            <person name="Klenk H.-P."/>
        </authorList>
    </citation>
    <scope>NUCLEOTIDE SEQUENCE</scope>
    <source>
        <strain evidence="1">DSM 10695</strain>
    </source>
</reference>
<organism evidence="1 2">
    <name type="scientific">Schaalia hyovaginalis</name>
    <dbReference type="NCBI Taxonomy" id="29316"/>
    <lineage>
        <taxon>Bacteria</taxon>
        <taxon>Bacillati</taxon>
        <taxon>Actinomycetota</taxon>
        <taxon>Actinomycetes</taxon>
        <taxon>Actinomycetales</taxon>
        <taxon>Actinomycetaceae</taxon>
        <taxon>Schaalia</taxon>
    </lineage>
</organism>
<proteinExistence type="predicted"/>
<accession>A0A923E368</accession>
<sequence>MADEPDSIHQYLLVYDRELDRLVEQRDFIDDADSAVAEYREAERLYRDNPRMDVVLVGSDSIATVKRTHSTYFRSVTRGDLDDLVASVAPKVRAFRSVR</sequence>